<evidence type="ECO:0000259" key="1">
    <source>
        <dbReference type="PROSITE" id="PS51205"/>
    </source>
</evidence>
<organism evidence="2 3">
    <name type="scientific">Paramecium primaurelia</name>
    <dbReference type="NCBI Taxonomy" id="5886"/>
    <lineage>
        <taxon>Eukaryota</taxon>
        <taxon>Sar</taxon>
        <taxon>Alveolata</taxon>
        <taxon>Ciliophora</taxon>
        <taxon>Intramacronucleata</taxon>
        <taxon>Oligohymenophorea</taxon>
        <taxon>Peniculida</taxon>
        <taxon>Parameciidae</taxon>
        <taxon>Paramecium</taxon>
    </lineage>
</organism>
<sequence>MGTQHSSPIKFACVSCQSNDNEFAGVDWKKHLQRECESIKDRCKWAKYFLSQIYSGLKSQPIEGYIIQFQSANQQYKSQFLKNSRKSQSYSSNPNLSIKQSSETSIKQLILNTDLTIQQLEIQTNTILNKQEASVSLQIIDKKKISESFDKEDELLISQLSYYVDMIKLLKQQISNQDHQLNVILHFFIDSFKRQYNMDRCSKQLDHAVTDLKEFSRVFQSCIQNYYSIEKTQMSTGPVTDLFNRETMLTAIYSMLFQKEITYQIIYDMILEYLRKDIDKLKTNIEKCYNHEIDFYEINVKYRLNKSTHSYLLKKYSNCEINYREGIPYHKCFKLLAQIKEKQSPQQKLKALIYCLEKIIKQIKHFYNMYGCEYDFQIESADLISIYMYIIIKSQLFDLQVHLYFIEHFINTNQINYGPYGYYLTSINAAIRMILLQQN</sequence>
<dbReference type="EMBL" id="CAJJDM010000036">
    <property type="protein sequence ID" value="CAD8064975.1"/>
    <property type="molecule type" value="Genomic_DNA"/>
</dbReference>
<dbReference type="InterPro" id="IPR051248">
    <property type="entry name" value="UPF0507/Ank_repeat_27"/>
</dbReference>
<gene>
    <name evidence="2" type="ORF">PPRIM_AZ9-3.1.T0370008</name>
</gene>
<evidence type="ECO:0000313" key="2">
    <source>
        <dbReference type="EMBL" id="CAD8064975.1"/>
    </source>
</evidence>
<proteinExistence type="predicted"/>
<keyword evidence="3" id="KW-1185">Reference proteome</keyword>
<comment type="caution">
    <text evidence="2">The sequence shown here is derived from an EMBL/GenBank/DDBJ whole genome shotgun (WGS) entry which is preliminary data.</text>
</comment>
<protein>
    <recommendedName>
        <fullName evidence="1">VPS9 domain-containing protein</fullName>
    </recommendedName>
</protein>
<name>A0A8S1LF55_PARPR</name>
<dbReference type="Pfam" id="PF02204">
    <property type="entry name" value="VPS9"/>
    <property type="match status" value="1"/>
</dbReference>
<evidence type="ECO:0000313" key="3">
    <source>
        <dbReference type="Proteomes" id="UP000688137"/>
    </source>
</evidence>
<dbReference type="PROSITE" id="PS51205">
    <property type="entry name" value="VPS9"/>
    <property type="match status" value="1"/>
</dbReference>
<dbReference type="PANTHER" id="PTHR24170">
    <property type="entry name" value="ANKYRIN REPEAT DOMAIN-CONTAINING PROTEIN 27"/>
    <property type="match status" value="1"/>
</dbReference>
<dbReference type="Proteomes" id="UP000688137">
    <property type="component" value="Unassembled WGS sequence"/>
</dbReference>
<feature type="domain" description="VPS9" evidence="1">
    <location>
        <begin position="298"/>
        <end position="439"/>
    </location>
</feature>
<dbReference type="InterPro" id="IPR003123">
    <property type="entry name" value="VPS9"/>
</dbReference>
<dbReference type="AlphaFoldDB" id="A0A8S1LF55"/>
<accession>A0A8S1LF55</accession>
<dbReference type="OMA" id="CEINYRE"/>
<reference evidence="2" key="1">
    <citation type="submission" date="2021-01" db="EMBL/GenBank/DDBJ databases">
        <authorList>
            <consortium name="Genoscope - CEA"/>
            <person name="William W."/>
        </authorList>
    </citation>
    <scope>NUCLEOTIDE SEQUENCE</scope>
</reference>